<dbReference type="Proteomes" id="UP000198931">
    <property type="component" value="Unassembled WGS sequence"/>
</dbReference>
<dbReference type="AlphaFoldDB" id="A0A1I3J5X6"/>
<dbReference type="EMBL" id="FOQT01000005">
    <property type="protein sequence ID" value="SFI55637.1"/>
    <property type="molecule type" value="Genomic_DNA"/>
</dbReference>
<organism evidence="3 4">
    <name type="scientific">Halpernia frigidisoli</name>
    <dbReference type="NCBI Taxonomy" id="1125876"/>
    <lineage>
        <taxon>Bacteria</taxon>
        <taxon>Pseudomonadati</taxon>
        <taxon>Bacteroidota</taxon>
        <taxon>Flavobacteriia</taxon>
        <taxon>Flavobacteriales</taxon>
        <taxon>Weeksellaceae</taxon>
        <taxon>Chryseobacterium group</taxon>
        <taxon>Halpernia</taxon>
    </lineage>
</organism>
<dbReference type="RefSeq" id="WP_090082610.1">
    <property type="nucleotide sequence ID" value="NZ_FOQT01000005.1"/>
</dbReference>
<feature type="domain" description="DUF4350" evidence="2">
    <location>
        <begin position="39"/>
        <end position="221"/>
    </location>
</feature>
<dbReference type="InterPro" id="IPR025646">
    <property type="entry name" value="DUF4350"/>
</dbReference>
<accession>A0A1I3J5X6</accession>
<reference evidence="3 4" key="1">
    <citation type="submission" date="2016-10" db="EMBL/GenBank/DDBJ databases">
        <authorList>
            <person name="de Groot N.N."/>
        </authorList>
    </citation>
    <scope>NUCLEOTIDE SEQUENCE [LARGE SCALE GENOMIC DNA]</scope>
    <source>
        <strain evidence="3 4">DSM 26000</strain>
    </source>
</reference>
<feature type="transmembrane region" description="Helical" evidence="1">
    <location>
        <begin position="259"/>
        <end position="276"/>
    </location>
</feature>
<name>A0A1I3J5X6_9FLAO</name>
<gene>
    <name evidence="3" type="ORF">SAMN05443292_2950</name>
</gene>
<proteinExistence type="predicted"/>
<protein>
    <recommendedName>
        <fullName evidence="2">DUF4350 domain-containing protein</fullName>
    </recommendedName>
</protein>
<keyword evidence="4" id="KW-1185">Reference proteome</keyword>
<sequence>MSKTFKIYGILFLVIALLLGILEMNKKEIVDWRKNFDINSKSPFGLYVFNKEVNALLKNKVIKSTFSPYSYYAKKPKNSAENILLVNQDLEKTSADKLLEQVRNGSDAILFNESFPKYLEKELQFLTTNVNDGDRNILKLTDLKFKNDSLDVDKFPSVNGFYYLSKQHEILGKSDFDTYEVNANFIKIKYGKGHIYLHTEPLVLTNYYILKPQNKKYVEDLFSYLPDRKTVWFVDTKSEDKSTKSSPLSFILANPPLRYAWYLLWIGLILFVIFNVKRKQRIVPLIEPLENKSVEFIKSIGNLYLQEGDFHDMMAKKCQYFLHRVRIELMIDTKELDENFAQKLQLKTGKNLDKINEAIVLIKKSQDPYSSVMKEDLYSLNKILDEILPQ</sequence>
<evidence type="ECO:0000313" key="4">
    <source>
        <dbReference type="Proteomes" id="UP000198931"/>
    </source>
</evidence>
<keyword evidence="1" id="KW-1133">Transmembrane helix</keyword>
<keyword evidence="1" id="KW-0812">Transmembrane</keyword>
<dbReference type="OrthoDB" id="1111222at2"/>
<dbReference type="STRING" id="1125876.SAMN05443292_2950"/>
<feature type="transmembrane region" description="Helical" evidence="1">
    <location>
        <begin position="7"/>
        <end position="24"/>
    </location>
</feature>
<evidence type="ECO:0000313" key="3">
    <source>
        <dbReference type="EMBL" id="SFI55637.1"/>
    </source>
</evidence>
<evidence type="ECO:0000256" key="1">
    <source>
        <dbReference type="SAM" id="Phobius"/>
    </source>
</evidence>
<evidence type="ECO:0000259" key="2">
    <source>
        <dbReference type="Pfam" id="PF14258"/>
    </source>
</evidence>
<dbReference type="Pfam" id="PF14258">
    <property type="entry name" value="DUF4350"/>
    <property type="match status" value="1"/>
</dbReference>
<keyword evidence="1" id="KW-0472">Membrane</keyword>